<dbReference type="Gene3D" id="1.10.287.90">
    <property type="match status" value="1"/>
</dbReference>
<comment type="function">
    <text evidence="13">Subunits I and II form the functional core of the enzyme complex. Electrons originating in cytochrome c are transferred via heme a and Cu(A) to the binuclear center formed by heme a3 and Cu(B).</text>
</comment>
<evidence type="ECO:0000256" key="15">
    <source>
        <dbReference type="ARBA" id="ARBA00047816"/>
    </source>
</evidence>
<dbReference type="Pfam" id="PF00116">
    <property type="entry name" value="COX2"/>
    <property type="match status" value="1"/>
</dbReference>
<feature type="domain" description="Cytochrome oxidase subunit II copper A binding" evidence="19">
    <location>
        <begin position="133"/>
        <end position="257"/>
    </location>
</feature>
<dbReference type="InterPro" id="IPR036257">
    <property type="entry name" value="Cyt_c_oxidase_su2_TM_sf"/>
</dbReference>
<dbReference type="EMBL" id="JBHUGD010000001">
    <property type="protein sequence ID" value="MFD1945641.1"/>
    <property type="molecule type" value="Genomic_DNA"/>
</dbReference>
<comment type="catalytic activity">
    <reaction evidence="15">
        <text>4 Fe(II)-[cytochrome c] + O2 + 8 H(+)(in) = 4 Fe(III)-[cytochrome c] + 2 H2O + 4 H(+)(out)</text>
        <dbReference type="Rhea" id="RHEA:11436"/>
        <dbReference type="Rhea" id="RHEA-COMP:10350"/>
        <dbReference type="Rhea" id="RHEA-COMP:14399"/>
        <dbReference type="ChEBI" id="CHEBI:15377"/>
        <dbReference type="ChEBI" id="CHEBI:15378"/>
        <dbReference type="ChEBI" id="CHEBI:15379"/>
        <dbReference type="ChEBI" id="CHEBI:29033"/>
        <dbReference type="ChEBI" id="CHEBI:29034"/>
        <dbReference type="EC" id="7.1.1.9"/>
    </reaction>
</comment>
<evidence type="ECO:0000256" key="12">
    <source>
        <dbReference type="ARBA" id="ARBA00023136"/>
    </source>
</evidence>
<keyword evidence="9" id="KW-0249">Electron transport</keyword>
<evidence type="ECO:0000256" key="1">
    <source>
        <dbReference type="ARBA" id="ARBA00004141"/>
    </source>
</evidence>
<organism evidence="20 21">
    <name type="scientific">Nocardioides aestuarii</name>
    <dbReference type="NCBI Taxonomy" id="252231"/>
    <lineage>
        <taxon>Bacteria</taxon>
        <taxon>Bacillati</taxon>
        <taxon>Actinomycetota</taxon>
        <taxon>Actinomycetes</taxon>
        <taxon>Propionibacteriales</taxon>
        <taxon>Nocardioidaceae</taxon>
        <taxon>Nocardioides</taxon>
    </lineage>
</organism>
<keyword evidence="12 17" id="KW-0472">Membrane</keyword>
<keyword evidence="11" id="KW-0186">Copper</keyword>
<keyword evidence="4" id="KW-0813">Transport</keyword>
<dbReference type="PROSITE" id="PS00078">
    <property type="entry name" value="COX2"/>
    <property type="match status" value="1"/>
</dbReference>
<dbReference type="RefSeq" id="WP_343915458.1">
    <property type="nucleotide sequence ID" value="NZ_BAAAJT010000002.1"/>
</dbReference>
<dbReference type="NCBIfam" id="TIGR02866">
    <property type="entry name" value="CoxB"/>
    <property type="match status" value="1"/>
</dbReference>
<keyword evidence="8" id="KW-1278">Translocase</keyword>
<dbReference type="CDD" id="cd13919">
    <property type="entry name" value="CuRO_HCO_II_like_5"/>
    <property type="match status" value="1"/>
</dbReference>
<keyword evidence="18" id="KW-0732">Signal</keyword>
<evidence type="ECO:0000256" key="9">
    <source>
        <dbReference type="ARBA" id="ARBA00022982"/>
    </source>
</evidence>
<dbReference type="PANTHER" id="PTHR22888:SF9">
    <property type="entry name" value="CYTOCHROME C OXIDASE SUBUNIT 2"/>
    <property type="match status" value="1"/>
</dbReference>
<dbReference type="InterPro" id="IPR001505">
    <property type="entry name" value="Copper_CuA"/>
</dbReference>
<evidence type="ECO:0000313" key="20">
    <source>
        <dbReference type="EMBL" id="MFD1945641.1"/>
    </source>
</evidence>
<dbReference type="PROSITE" id="PS50857">
    <property type="entry name" value="COX2_CUA"/>
    <property type="match status" value="1"/>
</dbReference>
<feature type="region of interest" description="Disordered" evidence="16">
    <location>
        <begin position="266"/>
        <end position="290"/>
    </location>
</feature>
<dbReference type="InterPro" id="IPR045187">
    <property type="entry name" value="CcO_II"/>
</dbReference>
<evidence type="ECO:0000256" key="18">
    <source>
        <dbReference type="SAM" id="SignalP"/>
    </source>
</evidence>
<feature type="transmembrane region" description="Helical" evidence="17">
    <location>
        <begin position="61"/>
        <end position="82"/>
    </location>
</feature>
<feature type="chain" id="PRO_5045182859" description="cytochrome-c oxidase" evidence="18">
    <location>
        <begin position="36"/>
        <end position="290"/>
    </location>
</feature>
<evidence type="ECO:0000256" key="10">
    <source>
        <dbReference type="ARBA" id="ARBA00022989"/>
    </source>
</evidence>
<evidence type="ECO:0000256" key="8">
    <source>
        <dbReference type="ARBA" id="ARBA00022967"/>
    </source>
</evidence>
<evidence type="ECO:0000256" key="7">
    <source>
        <dbReference type="ARBA" id="ARBA00022723"/>
    </source>
</evidence>
<dbReference type="SUPFAM" id="SSF81464">
    <property type="entry name" value="Cytochrome c oxidase subunit II-like, transmembrane region"/>
    <property type="match status" value="1"/>
</dbReference>
<dbReference type="PROSITE" id="PS51257">
    <property type="entry name" value="PROKAR_LIPOPROTEIN"/>
    <property type="match status" value="1"/>
</dbReference>
<proteinExistence type="inferred from homology"/>
<keyword evidence="21" id="KW-1185">Reference proteome</keyword>
<dbReference type="SUPFAM" id="SSF49503">
    <property type="entry name" value="Cupredoxins"/>
    <property type="match status" value="1"/>
</dbReference>
<evidence type="ECO:0000259" key="19">
    <source>
        <dbReference type="PROSITE" id="PS50857"/>
    </source>
</evidence>
<evidence type="ECO:0000256" key="6">
    <source>
        <dbReference type="ARBA" id="ARBA00022692"/>
    </source>
</evidence>
<keyword evidence="6 17" id="KW-0812">Transmembrane</keyword>
<evidence type="ECO:0000256" key="2">
    <source>
        <dbReference type="ARBA" id="ARBA00007866"/>
    </source>
</evidence>
<dbReference type="Proteomes" id="UP001597351">
    <property type="component" value="Unassembled WGS sequence"/>
</dbReference>
<protein>
    <recommendedName>
        <fullName evidence="3">cytochrome-c oxidase</fullName>
        <ecNumber evidence="3">7.1.1.9</ecNumber>
    </recommendedName>
    <alternativeName>
        <fullName evidence="14">Cytochrome aa3 subunit 2</fullName>
    </alternativeName>
</protein>
<evidence type="ECO:0000256" key="14">
    <source>
        <dbReference type="ARBA" id="ARBA00031399"/>
    </source>
</evidence>
<evidence type="ECO:0000256" key="3">
    <source>
        <dbReference type="ARBA" id="ARBA00012949"/>
    </source>
</evidence>
<feature type="signal peptide" evidence="18">
    <location>
        <begin position="1"/>
        <end position="35"/>
    </location>
</feature>
<dbReference type="InterPro" id="IPR008972">
    <property type="entry name" value="Cupredoxin"/>
</dbReference>
<name>A0ABW4TKS4_9ACTN</name>
<evidence type="ECO:0000256" key="17">
    <source>
        <dbReference type="SAM" id="Phobius"/>
    </source>
</evidence>
<accession>A0ABW4TKS4</accession>
<feature type="transmembrane region" description="Helical" evidence="17">
    <location>
        <begin position="103"/>
        <end position="122"/>
    </location>
</feature>
<dbReference type="InterPro" id="IPR014222">
    <property type="entry name" value="Cyt_c_oxidase_su2"/>
</dbReference>
<evidence type="ECO:0000256" key="5">
    <source>
        <dbReference type="ARBA" id="ARBA00022660"/>
    </source>
</evidence>
<gene>
    <name evidence="20" type="primary">coxB</name>
    <name evidence="20" type="ORF">ACFSDE_02470</name>
</gene>
<dbReference type="InterPro" id="IPR002429">
    <property type="entry name" value="CcO_II-like_C"/>
</dbReference>
<dbReference type="PRINTS" id="PR01166">
    <property type="entry name" value="CYCOXIDASEII"/>
</dbReference>
<dbReference type="Gene3D" id="2.60.40.420">
    <property type="entry name" value="Cupredoxins - blue copper proteins"/>
    <property type="match status" value="1"/>
</dbReference>
<sequence>MGQQLHRAPMRRLRRAALVATMGALVLLAGCSAQTQDEWKNLAMPDPATEQAVHTFELWRWSWVAAMITGVIVWGLIGWVVVRYRRKHDDEIPVQTRYNLPLEIFYTIAPIVMVVVFFYHTVNVQNIVLDDTDQDQTIEVVGQQWSWTFNYRLDGSTDGPVVWTSGTGSQIPTLVLPVDQTIQFNLTSPDVIHNFGIPAFLMKMDVIPGRTNHYEVTPTTTGDFVGKCYELCGTYHSRMLFNVKVVEQAEYEQYLSDLEDQGNYSEEPLLGGNFVNEQAGLDDHSEEEAE</sequence>
<evidence type="ECO:0000256" key="13">
    <source>
        <dbReference type="ARBA" id="ARBA00024688"/>
    </source>
</evidence>
<evidence type="ECO:0000256" key="4">
    <source>
        <dbReference type="ARBA" id="ARBA00022448"/>
    </source>
</evidence>
<comment type="subcellular location">
    <subcellularLocation>
        <location evidence="1">Membrane</location>
        <topology evidence="1">Multi-pass membrane protein</topology>
    </subcellularLocation>
</comment>
<dbReference type="PANTHER" id="PTHR22888">
    <property type="entry name" value="CYTOCHROME C OXIDASE, SUBUNIT II"/>
    <property type="match status" value="1"/>
</dbReference>
<keyword evidence="7" id="KW-0479">Metal-binding</keyword>
<keyword evidence="5" id="KW-0679">Respiratory chain</keyword>
<dbReference type="EC" id="7.1.1.9" evidence="3"/>
<comment type="similarity">
    <text evidence="2">Belongs to the cytochrome c oxidase subunit 2 family.</text>
</comment>
<reference evidence="21" key="1">
    <citation type="journal article" date="2019" name="Int. J. Syst. Evol. Microbiol.">
        <title>The Global Catalogue of Microorganisms (GCM) 10K type strain sequencing project: providing services to taxonomists for standard genome sequencing and annotation.</title>
        <authorList>
            <consortium name="The Broad Institute Genomics Platform"/>
            <consortium name="The Broad Institute Genome Sequencing Center for Infectious Disease"/>
            <person name="Wu L."/>
            <person name="Ma J."/>
        </authorList>
    </citation>
    <scope>NUCLEOTIDE SEQUENCE [LARGE SCALE GENOMIC DNA]</scope>
    <source>
        <strain evidence="21">CGMCC 1.12477</strain>
    </source>
</reference>
<evidence type="ECO:0000256" key="11">
    <source>
        <dbReference type="ARBA" id="ARBA00023008"/>
    </source>
</evidence>
<keyword evidence="10 17" id="KW-1133">Transmembrane helix</keyword>
<comment type="caution">
    <text evidence="20">The sequence shown here is derived from an EMBL/GenBank/DDBJ whole genome shotgun (WGS) entry which is preliminary data.</text>
</comment>
<evidence type="ECO:0000256" key="16">
    <source>
        <dbReference type="SAM" id="MobiDB-lite"/>
    </source>
</evidence>
<evidence type="ECO:0000313" key="21">
    <source>
        <dbReference type="Proteomes" id="UP001597351"/>
    </source>
</evidence>